<evidence type="ECO:0000313" key="2">
    <source>
        <dbReference type="Proteomes" id="UP000467322"/>
    </source>
</evidence>
<keyword evidence="2" id="KW-1185">Reference proteome</keyword>
<dbReference type="InterPro" id="IPR031848">
    <property type="entry name" value="PrlF_antitoxin"/>
</dbReference>
<dbReference type="SUPFAM" id="SSF89447">
    <property type="entry name" value="AbrB/MazE/MraZ-like"/>
    <property type="match status" value="1"/>
</dbReference>
<protein>
    <submittedName>
        <fullName evidence="1">Regulator</fullName>
    </submittedName>
</protein>
<dbReference type="EMBL" id="WTUX01000014">
    <property type="protein sequence ID" value="MZR13718.1"/>
    <property type="molecule type" value="Genomic_DNA"/>
</dbReference>
<proteinExistence type="predicted"/>
<dbReference type="GO" id="GO:0001558">
    <property type="term" value="P:regulation of cell growth"/>
    <property type="evidence" value="ECO:0007669"/>
    <property type="project" value="InterPro"/>
</dbReference>
<reference evidence="1 2" key="1">
    <citation type="submission" date="2019-12" db="EMBL/GenBank/DDBJ databases">
        <title>Maritimibacter sp. nov. sp. isolated from sea sand.</title>
        <authorList>
            <person name="Kim J."/>
            <person name="Jeong S.E."/>
            <person name="Jung H.S."/>
            <person name="Jeon C.O."/>
        </authorList>
    </citation>
    <scope>NUCLEOTIDE SEQUENCE [LARGE SCALE GENOMIC DNA]</scope>
    <source>
        <strain evidence="1 2">DP07</strain>
    </source>
</reference>
<dbReference type="GO" id="GO:0097351">
    <property type="term" value="F:toxin sequestering activity"/>
    <property type="evidence" value="ECO:0007669"/>
    <property type="project" value="InterPro"/>
</dbReference>
<accession>A0A845M5L4</accession>
<evidence type="ECO:0000313" key="1">
    <source>
        <dbReference type="EMBL" id="MZR13718.1"/>
    </source>
</evidence>
<name>A0A845M5L4_9RHOB</name>
<dbReference type="InterPro" id="IPR037914">
    <property type="entry name" value="SpoVT-AbrB_sf"/>
</dbReference>
<gene>
    <name evidence="1" type="ORF">GQE99_11895</name>
</gene>
<dbReference type="Pfam" id="PF15937">
    <property type="entry name" value="PrlF_antitoxin"/>
    <property type="match status" value="1"/>
</dbReference>
<organism evidence="1 2">
    <name type="scientific">Maritimibacter harenae</name>
    <dbReference type="NCBI Taxonomy" id="2606218"/>
    <lineage>
        <taxon>Bacteria</taxon>
        <taxon>Pseudomonadati</taxon>
        <taxon>Pseudomonadota</taxon>
        <taxon>Alphaproteobacteria</taxon>
        <taxon>Rhodobacterales</taxon>
        <taxon>Roseobacteraceae</taxon>
        <taxon>Maritimibacter</taxon>
    </lineage>
</organism>
<dbReference type="GO" id="GO:0003700">
    <property type="term" value="F:DNA-binding transcription factor activity"/>
    <property type="evidence" value="ECO:0007669"/>
    <property type="project" value="InterPro"/>
</dbReference>
<dbReference type="Gene3D" id="2.10.260.10">
    <property type="match status" value="1"/>
</dbReference>
<comment type="caution">
    <text evidence="1">The sequence shown here is derived from an EMBL/GenBank/DDBJ whole genome shotgun (WGS) entry which is preliminary data.</text>
</comment>
<dbReference type="AlphaFoldDB" id="A0A845M5L4"/>
<dbReference type="RefSeq" id="WP_161351855.1">
    <property type="nucleotide sequence ID" value="NZ_WTUX01000014.1"/>
</dbReference>
<dbReference type="Proteomes" id="UP000467322">
    <property type="component" value="Unassembled WGS sequence"/>
</dbReference>
<sequence length="109" mass="12222">MNDVQTPRFEATLTDKYQNTVPAAVRKALHLGKRDKIAYIIRDGQVVLEKAEPQGDRVDPAVQAFLGFLEREMVNDPKRLQPFGGEKARQATELVEGMDVDLDAPLDDE</sequence>